<keyword evidence="9" id="KW-1185">Reference proteome</keyword>
<feature type="binding site" evidence="7">
    <location>
        <position position="109"/>
    </location>
    <ligand>
        <name>5-amino-6-(D-ribitylamino)uracil</name>
        <dbReference type="ChEBI" id="CHEBI:15934"/>
    </ligand>
</feature>
<sequence>MAKKPHIMVVEARFYTEISDALFEGAERALKKGGATHERFQVPGALEIPGAIRLAIEAQKQGALKKPFDGYLALGCVIRGETTHYESVCNESARGLTELGIHFGVCIGNGILTVENDDQAWTRARMTEKDKGGGAAEAVLALIAIRKKLGLSA</sequence>
<dbReference type="EMBL" id="JAUYVI010000003">
    <property type="protein sequence ID" value="MDQ7248249.1"/>
    <property type="molecule type" value="Genomic_DNA"/>
</dbReference>
<reference evidence="9" key="1">
    <citation type="submission" date="2023-08" db="EMBL/GenBank/DDBJ databases">
        <title>Rhodospirillaceae gen. nov., a novel taxon isolated from the Yangtze River Yuezi River estuary sludge.</title>
        <authorList>
            <person name="Ruan L."/>
        </authorList>
    </citation>
    <scope>NUCLEOTIDE SEQUENCE [LARGE SCALE GENOMIC DNA]</scope>
    <source>
        <strain evidence="9">R-7</strain>
    </source>
</reference>
<dbReference type="Gene3D" id="3.40.50.960">
    <property type="entry name" value="Lumazine/riboflavin synthase"/>
    <property type="match status" value="1"/>
</dbReference>
<feature type="binding site" evidence="7">
    <location>
        <begin position="81"/>
        <end position="82"/>
    </location>
    <ligand>
        <name>(2S)-2-hydroxy-3-oxobutyl phosphate</name>
        <dbReference type="ChEBI" id="CHEBI:58830"/>
    </ligand>
</feature>
<dbReference type="SUPFAM" id="SSF52121">
    <property type="entry name" value="Lumazine synthase"/>
    <property type="match status" value="1"/>
</dbReference>
<dbReference type="NCBIfam" id="TIGR00114">
    <property type="entry name" value="lumazine-synth"/>
    <property type="match status" value="1"/>
</dbReference>
<evidence type="ECO:0000256" key="3">
    <source>
        <dbReference type="ARBA" id="ARBA00012664"/>
    </source>
</evidence>
<feature type="binding site" evidence="7">
    <location>
        <position position="14"/>
    </location>
    <ligand>
        <name>5-amino-6-(D-ribitylamino)uracil</name>
        <dbReference type="ChEBI" id="CHEBI:15934"/>
    </ligand>
</feature>
<evidence type="ECO:0000256" key="7">
    <source>
        <dbReference type="HAMAP-Rule" id="MF_00178"/>
    </source>
</evidence>
<feature type="active site" description="Proton donor" evidence="7">
    <location>
        <position position="84"/>
    </location>
</feature>
<comment type="function">
    <text evidence="7">Catalyzes the formation of 6,7-dimethyl-8-ribityllumazine by condensation of 5-amino-6-(D-ribitylamino)uracil with 3,4-dihydroxy-2-butanone 4-phosphate. This is the penultimate step in the biosynthesis of riboflavin.</text>
</comment>
<organism evidence="8 9">
    <name type="scientific">Dongia sedimenti</name>
    <dbReference type="NCBI Taxonomy" id="3064282"/>
    <lineage>
        <taxon>Bacteria</taxon>
        <taxon>Pseudomonadati</taxon>
        <taxon>Pseudomonadota</taxon>
        <taxon>Alphaproteobacteria</taxon>
        <taxon>Rhodospirillales</taxon>
        <taxon>Dongiaceae</taxon>
        <taxon>Dongia</taxon>
    </lineage>
</organism>
<comment type="catalytic activity">
    <reaction evidence="6 7">
        <text>(2S)-2-hydroxy-3-oxobutyl phosphate + 5-amino-6-(D-ribitylamino)uracil = 6,7-dimethyl-8-(1-D-ribityl)lumazine + phosphate + 2 H2O + H(+)</text>
        <dbReference type="Rhea" id="RHEA:26152"/>
        <dbReference type="ChEBI" id="CHEBI:15377"/>
        <dbReference type="ChEBI" id="CHEBI:15378"/>
        <dbReference type="ChEBI" id="CHEBI:15934"/>
        <dbReference type="ChEBI" id="CHEBI:43474"/>
        <dbReference type="ChEBI" id="CHEBI:58201"/>
        <dbReference type="ChEBI" id="CHEBI:58830"/>
        <dbReference type="EC" id="2.5.1.78"/>
    </reaction>
</comment>
<name>A0ABU0YKL3_9PROT</name>
<evidence type="ECO:0000256" key="6">
    <source>
        <dbReference type="ARBA" id="ARBA00048785"/>
    </source>
</evidence>
<evidence type="ECO:0000313" key="9">
    <source>
        <dbReference type="Proteomes" id="UP001230156"/>
    </source>
</evidence>
<evidence type="ECO:0000256" key="5">
    <source>
        <dbReference type="ARBA" id="ARBA00022679"/>
    </source>
</evidence>
<evidence type="ECO:0000256" key="1">
    <source>
        <dbReference type="ARBA" id="ARBA00004917"/>
    </source>
</evidence>
<evidence type="ECO:0000313" key="8">
    <source>
        <dbReference type="EMBL" id="MDQ7248249.1"/>
    </source>
</evidence>
<keyword evidence="5 7" id="KW-0808">Transferase</keyword>
<feature type="binding site" evidence="7">
    <location>
        <position position="123"/>
    </location>
    <ligand>
        <name>(2S)-2-hydroxy-3-oxobutyl phosphate</name>
        <dbReference type="ChEBI" id="CHEBI:58830"/>
    </ligand>
</feature>
<dbReference type="EC" id="2.5.1.78" evidence="3 7"/>
<dbReference type="GO" id="GO:0000906">
    <property type="term" value="F:6,7-dimethyl-8-ribityllumazine synthase activity"/>
    <property type="evidence" value="ECO:0007669"/>
    <property type="project" value="UniProtKB-EC"/>
</dbReference>
<comment type="similarity">
    <text evidence="2 7">Belongs to the DMRL synthase family.</text>
</comment>
<comment type="caution">
    <text evidence="8">The sequence shown here is derived from an EMBL/GenBank/DDBJ whole genome shotgun (WGS) entry which is preliminary data.</text>
</comment>
<evidence type="ECO:0000256" key="4">
    <source>
        <dbReference type="ARBA" id="ARBA00022619"/>
    </source>
</evidence>
<protein>
    <recommendedName>
        <fullName evidence="3 7">6,7-dimethyl-8-ribityllumazine synthase</fullName>
        <shortName evidence="7">DMRL synthase</shortName>
        <shortName evidence="7">LS</shortName>
        <shortName evidence="7">Lumazine synthase</shortName>
        <ecNumber evidence="3 7">2.5.1.78</ecNumber>
    </recommendedName>
</protein>
<accession>A0ABU0YKL3</accession>
<keyword evidence="4 7" id="KW-0686">Riboflavin biosynthesis</keyword>
<dbReference type="Pfam" id="PF00885">
    <property type="entry name" value="DMRL_synthase"/>
    <property type="match status" value="1"/>
</dbReference>
<evidence type="ECO:0000256" key="2">
    <source>
        <dbReference type="ARBA" id="ARBA00007424"/>
    </source>
</evidence>
<dbReference type="CDD" id="cd09209">
    <property type="entry name" value="Lumazine_synthase-I"/>
    <property type="match status" value="1"/>
</dbReference>
<comment type="pathway">
    <text evidence="1 7">Cofactor biosynthesis; riboflavin biosynthesis; riboflavin from 2-hydroxy-3-oxobutyl phosphate and 5-amino-6-(D-ribitylamino)uracil: step 1/2.</text>
</comment>
<dbReference type="RefSeq" id="WP_379955700.1">
    <property type="nucleotide sequence ID" value="NZ_JAUYVI010000003.1"/>
</dbReference>
<dbReference type="InterPro" id="IPR034964">
    <property type="entry name" value="LS"/>
</dbReference>
<dbReference type="HAMAP" id="MF_00178">
    <property type="entry name" value="Lumazine_synth"/>
    <property type="match status" value="1"/>
</dbReference>
<dbReference type="PANTHER" id="PTHR21058">
    <property type="entry name" value="6,7-DIMETHYL-8-RIBITYLLUMAZINE SYNTHASE DMRL SYNTHASE LUMAZINE SYNTHASE"/>
    <property type="match status" value="1"/>
</dbReference>
<dbReference type="Proteomes" id="UP001230156">
    <property type="component" value="Unassembled WGS sequence"/>
</dbReference>
<feature type="binding site" evidence="7">
    <location>
        <begin position="45"/>
        <end position="47"/>
    </location>
    <ligand>
        <name>5-amino-6-(D-ribitylamino)uracil</name>
        <dbReference type="ChEBI" id="CHEBI:15934"/>
    </ligand>
</feature>
<gene>
    <name evidence="7 8" type="primary">ribH</name>
    <name evidence="8" type="ORF">Q8A70_11265</name>
</gene>
<feature type="binding site" evidence="7">
    <location>
        <begin position="76"/>
        <end position="78"/>
    </location>
    <ligand>
        <name>5-amino-6-(D-ribitylamino)uracil</name>
        <dbReference type="ChEBI" id="CHEBI:15934"/>
    </ligand>
</feature>
<proteinExistence type="inferred from homology"/>
<dbReference type="InterPro" id="IPR002180">
    <property type="entry name" value="LS/RS"/>
</dbReference>
<dbReference type="PANTHER" id="PTHR21058:SF0">
    <property type="entry name" value="6,7-DIMETHYL-8-RIBITYLLUMAZINE SYNTHASE"/>
    <property type="match status" value="1"/>
</dbReference>
<dbReference type="InterPro" id="IPR036467">
    <property type="entry name" value="LS/RS_sf"/>
</dbReference>